<accession>N6TDJ0</accession>
<dbReference type="SUPFAM" id="SSF54001">
    <property type="entry name" value="Cysteine proteinases"/>
    <property type="match status" value="1"/>
</dbReference>
<reference evidence="1" key="1">
    <citation type="journal article" date="2013" name="Genome Biol.">
        <title>Draft genome of the mountain pine beetle, Dendroctonus ponderosae Hopkins, a major forest pest.</title>
        <authorList>
            <person name="Keeling C.I."/>
            <person name="Yuen M.M."/>
            <person name="Liao N.Y."/>
            <person name="Docking T.R."/>
            <person name="Chan S.K."/>
            <person name="Taylor G.A."/>
            <person name="Palmquist D.L."/>
            <person name="Jackman S.D."/>
            <person name="Nguyen A."/>
            <person name="Li M."/>
            <person name="Henderson H."/>
            <person name="Janes J.K."/>
            <person name="Zhao Y."/>
            <person name="Pandoh P."/>
            <person name="Moore R."/>
            <person name="Sperling F.A."/>
            <person name="Huber D.P."/>
            <person name="Birol I."/>
            <person name="Jones S.J."/>
            <person name="Bohlmann J."/>
        </authorList>
    </citation>
    <scope>NUCLEOTIDE SEQUENCE</scope>
</reference>
<name>N6TDJ0_DENPD</name>
<gene>
    <name evidence="1" type="ORF">YQE_07644</name>
</gene>
<feature type="non-terminal residue" evidence="1">
    <location>
        <position position="1"/>
    </location>
</feature>
<dbReference type="AlphaFoldDB" id="N6TDJ0"/>
<dbReference type="InterPro" id="IPR038765">
    <property type="entry name" value="Papain-like_cys_pep_sf"/>
</dbReference>
<proteinExistence type="predicted"/>
<dbReference type="InterPro" id="IPR013201">
    <property type="entry name" value="Prot_inhib_I29"/>
</dbReference>
<evidence type="ECO:0000313" key="1">
    <source>
        <dbReference type="EMBL" id="ENN75808.1"/>
    </source>
</evidence>
<dbReference type="EMBL" id="KB740999">
    <property type="protein sequence ID" value="ENN75808.1"/>
    <property type="molecule type" value="Genomic_DNA"/>
</dbReference>
<sequence length="110" mass="12656">MLVKLFVLIALVAVVMSAPLLLEPVDIQKEWTNWKTTHNKSYPTPEEEATRFKTFEENVRKITEHNKKYEAGEVTWTQGLNHFADQTQEEFARHNLGLRKPEAPGLVGSH</sequence>
<dbReference type="OrthoDB" id="5855924at2759"/>
<protein>
    <submittedName>
        <fullName evidence="1">Uncharacterized protein</fullName>
    </submittedName>
</protein>
<dbReference type="HOGENOM" id="CLU_181005_0_0_1"/>
<organism evidence="1">
    <name type="scientific">Dendroctonus ponderosae</name>
    <name type="common">Mountain pine beetle</name>
    <dbReference type="NCBI Taxonomy" id="77166"/>
    <lineage>
        <taxon>Eukaryota</taxon>
        <taxon>Metazoa</taxon>
        <taxon>Ecdysozoa</taxon>
        <taxon>Arthropoda</taxon>
        <taxon>Hexapoda</taxon>
        <taxon>Insecta</taxon>
        <taxon>Pterygota</taxon>
        <taxon>Neoptera</taxon>
        <taxon>Endopterygota</taxon>
        <taxon>Coleoptera</taxon>
        <taxon>Polyphaga</taxon>
        <taxon>Cucujiformia</taxon>
        <taxon>Curculionidae</taxon>
        <taxon>Scolytinae</taxon>
        <taxon>Dendroctonus</taxon>
    </lineage>
</organism>
<dbReference type="SMART" id="SM00848">
    <property type="entry name" value="Inhibitor_I29"/>
    <property type="match status" value="1"/>
</dbReference>
<dbReference type="Gene3D" id="1.10.287.2250">
    <property type="match status" value="1"/>
</dbReference>
<dbReference type="OMA" id="FEANYLG"/>
<dbReference type="Pfam" id="PF08246">
    <property type="entry name" value="Inhibitor_I29"/>
    <property type="match status" value="1"/>
</dbReference>